<accession>A0ABY8D4H4</accession>
<proteinExistence type="predicted"/>
<dbReference type="EMBL" id="CP120373">
    <property type="protein sequence ID" value="WEX85754.1"/>
    <property type="molecule type" value="Genomic_DNA"/>
</dbReference>
<sequence>MVLGAAISISAAAGANQINNTNSPSPGAAGQARDLYLEVFINGVSTGLIGNFKQLPDGGLAATEAELTEVGLKPVRSAQADGLVRVDRLPNVSFRLDEPAQRLYVTSTDEARAPRTIDIGTIGKSDRPQPQSSLGAVLNYTLFGSSNSLFEKHTDLFQGVSGAFDTRLFSPYGTLSQSFIAGYSNSPVDRFTRLNTTWSYSDPNRLVTYRAGDVVSGGLSWTRPVYLGGLQVQRNFALRSDLVTMPLPSFSGRAAVPSTLEVYSQNARTFTGTVAPGPFQLVNLPVFTGATETRVVLRDSLGRETTATLPFYASSSLLREGLLDFSAELGYPRRNFGIESQDYDGRLMGVATARYGLTDWLTLEGHFEGGNDLLNGGIGAAFPIWTYGVGSVAVASSEHNGRTGSLVNASLELRNDRWSIFGRVQRTFGQYEDIASITAKPSIDPRFPTAFSAKVPRALDQVAVSVPTPFDASNLTFSYTNLDTGDSERSRIAGVSYSQQIFGRSTLFATAFKDFGNKGGFGLFAGLSIPLGSDINTTTAIEHGRDGTNFVADVTRSERLEEGSVGWRVRTSEGKTTNRSAAVSYRAPVARVQAGVEQYGGSVRATGQVDGAIVVAGGDVFASNRIDDAFAVVDVGAPNVEVQHQNRRVGTSNRRGRIVVPGLNSYEPNTISIDPSNLPVDADIASTRQVVVPADRSGVVIDFGVNNKPNAALVRFIDSRGLALEAGLKGRLLSGSGEFVIGYDGEAYIRSLSSQNTVEIQRVDGASCRAEFQFRPDPGRQVVLKDVPCH</sequence>
<dbReference type="Gene3D" id="2.60.40.2610">
    <property type="entry name" value="Outer membrane usher protein FimD, plug domain"/>
    <property type="match status" value="1"/>
</dbReference>
<dbReference type="InterPro" id="IPR042186">
    <property type="entry name" value="FimD_plug_dom"/>
</dbReference>
<organism evidence="1 2">
    <name type="scientific">Sinorhizobium garamanticum</name>
    <dbReference type="NCBI Taxonomy" id="680247"/>
    <lineage>
        <taxon>Bacteria</taxon>
        <taxon>Pseudomonadati</taxon>
        <taxon>Pseudomonadota</taxon>
        <taxon>Alphaproteobacteria</taxon>
        <taxon>Hyphomicrobiales</taxon>
        <taxon>Rhizobiaceae</taxon>
        <taxon>Sinorhizobium/Ensifer group</taxon>
        <taxon>Sinorhizobium</taxon>
    </lineage>
</organism>
<dbReference type="Gene3D" id="2.60.40.3110">
    <property type="match status" value="1"/>
</dbReference>
<gene>
    <name evidence="1" type="ORF">PZN02_001984</name>
</gene>
<name>A0ABY8D4H4_9HYPH</name>
<dbReference type="Proteomes" id="UP001229355">
    <property type="component" value="Chromosome 1"/>
</dbReference>
<keyword evidence="2" id="KW-1185">Reference proteome</keyword>
<dbReference type="PANTHER" id="PTHR30451:SF5">
    <property type="entry name" value="SLR0019 PROTEIN"/>
    <property type="match status" value="1"/>
</dbReference>
<evidence type="ECO:0000313" key="2">
    <source>
        <dbReference type="Proteomes" id="UP001229355"/>
    </source>
</evidence>
<evidence type="ECO:0000313" key="1">
    <source>
        <dbReference type="EMBL" id="WEX85754.1"/>
    </source>
</evidence>
<dbReference type="Pfam" id="PF00577">
    <property type="entry name" value="Usher"/>
    <property type="match status" value="1"/>
</dbReference>
<dbReference type="InterPro" id="IPR000015">
    <property type="entry name" value="Fimb_usher"/>
</dbReference>
<reference evidence="1 2" key="1">
    <citation type="submission" date="2023-03" db="EMBL/GenBank/DDBJ databases">
        <authorList>
            <person name="Kaur S."/>
            <person name="Espinosa-Saiz D."/>
            <person name="Velazquez E."/>
            <person name="Menendez E."/>
            <person name="diCenzo G.C."/>
        </authorList>
    </citation>
    <scope>NUCLEOTIDE SEQUENCE [LARGE SCALE GENOMIC DNA]</scope>
    <source>
        <strain evidence="1 2">LMG 24692</strain>
    </source>
</reference>
<dbReference type="RefSeq" id="WP_280657838.1">
    <property type="nucleotide sequence ID" value="NZ_CP120373.1"/>
</dbReference>
<protein>
    <submittedName>
        <fullName evidence="1">Fimbria/pilus outer membrane usher protein</fullName>
    </submittedName>
</protein>
<dbReference type="PANTHER" id="PTHR30451">
    <property type="entry name" value="OUTER MEMBRANE USHER PROTEIN"/>
    <property type="match status" value="1"/>
</dbReference>